<keyword evidence="1 3" id="KW-0732">Signal</keyword>
<name>K9HUQ8_9PROT</name>
<feature type="region of interest" description="Disordered" evidence="2">
    <location>
        <begin position="205"/>
        <end position="237"/>
    </location>
</feature>
<evidence type="ECO:0000256" key="1">
    <source>
        <dbReference type="ARBA" id="ARBA00022729"/>
    </source>
</evidence>
<dbReference type="EMBL" id="ANHY01000004">
    <property type="protein sequence ID" value="EKV31991.1"/>
    <property type="molecule type" value="Genomic_DNA"/>
</dbReference>
<dbReference type="Gene3D" id="2.60.450.10">
    <property type="entry name" value="Lipopolysaccharide (LPS) transport protein A like domain"/>
    <property type="match status" value="1"/>
</dbReference>
<dbReference type="eggNOG" id="COG1934">
    <property type="taxonomic scope" value="Bacteria"/>
</dbReference>
<dbReference type="InterPro" id="IPR052037">
    <property type="entry name" value="LPS_export_LptA"/>
</dbReference>
<reference evidence="5 6" key="1">
    <citation type="journal article" date="2013" name="Genome Announc.">
        <title>Draft Genome Sequence of an Alphaproteobacterium, Caenispirillum salinarum AK4(T), Isolated from a Solar Saltern.</title>
        <authorList>
            <person name="Khatri I."/>
            <person name="Singh A."/>
            <person name="Korpole S."/>
            <person name="Pinnaka A.K."/>
            <person name="Subramanian S."/>
        </authorList>
    </citation>
    <scope>NUCLEOTIDE SEQUENCE [LARGE SCALE GENOMIC DNA]</scope>
    <source>
        <strain evidence="5 6">AK4</strain>
    </source>
</reference>
<feature type="region of interest" description="Disordered" evidence="2">
    <location>
        <begin position="296"/>
        <end position="325"/>
    </location>
</feature>
<dbReference type="Proteomes" id="UP000009881">
    <property type="component" value="Unassembled WGS sequence"/>
</dbReference>
<protein>
    <recommendedName>
        <fullName evidence="4">Organic solvent tolerance-like N-terminal domain-containing protein</fullName>
    </recommendedName>
</protein>
<dbReference type="PANTHER" id="PTHR36504:SF1">
    <property type="entry name" value="LIPOPOLYSACCHARIDE EXPORT SYSTEM PROTEIN LPTA"/>
    <property type="match status" value="1"/>
</dbReference>
<dbReference type="GO" id="GO:0015920">
    <property type="term" value="P:lipopolysaccharide transport"/>
    <property type="evidence" value="ECO:0007669"/>
    <property type="project" value="TreeGrafter"/>
</dbReference>
<dbReference type="GO" id="GO:0030288">
    <property type="term" value="C:outer membrane-bounded periplasmic space"/>
    <property type="evidence" value="ECO:0007669"/>
    <property type="project" value="TreeGrafter"/>
</dbReference>
<feature type="signal peptide" evidence="3">
    <location>
        <begin position="1"/>
        <end position="45"/>
    </location>
</feature>
<evidence type="ECO:0000313" key="5">
    <source>
        <dbReference type="EMBL" id="EKV31991.1"/>
    </source>
</evidence>
<dbReference type="InterPro" id="IPR005653">
    <property type="entry name" value="OstA-like_N"/>
</dbReference>
<feature type="domain" description="Organic solvent tolerance-like N-terminal" evidence="4">
    <location>
        <begin position="171"/>
        <end position="298"/>
    </location>
</feature>
<evidence type="ECO:0000256" key="3">
    <source>
        <dbReference type="SAM" id="SignalP"/>
    </source>
</evidence>
<sequence>MNKGAMMVCRMMLSFPLRRLAASAALAVALGAGALAAAGAAPAVAQTIDLATGGDPNEPQPIEVLADNGIEWVQDEKRFIARGNAVAIKGDTQVFGDVLTADYRERPEEEGGGTEIYNLTAEGNVRIESPQETATGNRARYDVDNAVLYLWGAPAKLVTPTDVVTADDEIRYYEIEKKAVAEGDAVAVRGDRRIRADVLTAFFEDPEAEGATAEAAAPAPAPTDGGDGTGDSLAGDSELDRIYGDGAVVITTPQEIAEGDKGNYNAKTGIAELEGSVKITREKNVLTGNRATTNLNTGISTMHSGSAGKARGLLVPNRGSDQGGS</sequence>
<dbReference type="AlphaFoldDB" id="K9HUQ8"/>
<evidence type="ECO:0000256" key="2">
    <source>
        <dbReference type="SAM" id="MobiDB-lite"/>
    </source>
</evidence>
<comment type="caution">
    <text evidence="5">The sequence shown here is derived from an EMBL/GenBank/DDBJ whole genome shotgun (WGS) entry which is preliminary data.</text>
</comment>
<dbReference type="PANTHER" id="PTHR36504">
    <property type="entry name" value="LIPOPOLYSACCHARIDE EXPORT SYSTEM PROTEIN LPTA"/>
    <property type="match status" value="1"/>
</dbReference>
<dbReference type="STRING" id="1238182.C882_3055"/>
<keyword evidence="6" id="KW-1185">Reference proteome</keyword>
<organism evidence="5 6">
    <name type="scientific">Caenispirillum salinarum AK4</name>
    <dbReference type="NCBI Taxonomy" id="1238182"/>
    <lineage>
        <taxon>Bacteria</taxon>
        <taxon>Pseudomonadati</taxon>
        <taxon>Pseudomonadota</taxon>
        <taxon>Alphaproteobacteria</taxon>
        <taxon>Rhodospirillales</taxon>
        <taxon>Novispirillaceae</taxon>
        <taxon>Caenispirillum</taxon>
    </lineage>
</organism>
<feature type="chain" id="PRO_5003930490" description="Organic solvent tolerance-like N-terminal domain-containing protein" evidence="3">
    <location>
        <begin position="46"/>
        <end position="325"/>
    </location>
</feature>
<accession>K9HUQ8</accession>
<dbReference type="GO" id="GO:0009279">
    <property type="term" value="C:cell outer membrane"/>
    <property type="evidence" value="ECO:0007669"/>
    <property type="project" value="TreeGrafter"/>
</dbReference>
<dbReference type="GO" id="GO:0017089">
    <property type="term" value="F:glycolipid transfer activity"/>
    <property type="evidence" value="ECO:0007669"/>
    <property type="project" value="TreeGrafter"/>
</dbReference>
<proteinExistence type="predicted"/>
<gene>
    <name evidence="5" type="ORF">C882_3055</name>
</gene>
<dbReference type="Pfam" id="PF03968">
    <property type="entry name" value="LptD_N"/>
    <property type="match status" value="1"/>
</dbReference>
<feature type="compositionally biased region" description="Low complexity" evidence="2">
    <location>
        <begin position="209"/>
        <end position="224"/>
    </location>
</feature>
<evidence type="ECO:0000313" key="6">
    <source>
        <dbReference type="Proteomes" id="UP000009881"/>
    </source>
</evidence>
<evidence type="ECO:0000259" key="4">
    <source>
        <dbReference type="Pfam" id="PF03968"/>
    </source>
</evidence>